<dbReference type="Proteomes" id="UP000682733">
    <property type="component" value="Unassembled WGS sequence"/>
</dbReference>
<dbReference type="EMBL" id="CAJNOK010003763">
    <property type="protein sequence ID" value="CAF0913500.1"/>
    <property type="molecule type" value="Genomic_DNA"/>
</dbReference>
<evidence type="ECO:0008006" key="6">
    <source>
        <dbReference type="Google" id="ProtNLM"/>
    </source>
</evidence>
<sequence length="80" mass="9431">MECNGETKKPLCNWPMLKLKIRQEPTTEVLCWLNMVTEVELRDDEEFEDIFVEFTSIDECQKAQQTLTGRKFANSSSRNR</sequence>
<dbReference type="InterPro" id="IPR035979">
    <property type="entry name" value="RBD_domain_sf"/>
</dbReference>
<evidence type="ECO:0000313" key="1">
    <source>
        <dbReference type="EMBL" id="CAF0913500.1"/>
    </source>
</evidence>
<dbReference type="Gene3D" id="3.30.70.330">
    <property type="match status" value="1"/>
</dbReference>
<accession>A0A814K093</accession>
<dbReference type="EMBL" id="CAJNOQ010004108">
    <property type="protein sequence ID" value="CAF1044959.1"/>
    <property type="molecule type" value="Genomic_DNA"/>
</dbReference>
<gene>
    <name evidence="2" type="ORF">GPM918_LOCUS15976</name>
    <name evidence="1" type="ORF">OVA965_LOCUS10246</name>
    <name evidence="4" type="ORF">SRO942_LOCUS15976</name>
    <name evidence="3" type="ORF">TMI583_LOCUS10242</name>
</gene>
<dbReference type="Proteomes" id="UP000677228">
    <property type="component" value="Unassembled WGS sequence"/>
</dbReference>
<name>A0A814K093_9BILA</name>
<protein>
    <recommendedName>
        <fullName evidence="6">RRM domain-containing protein</fullName>
    </recommendedName>
</protein>
<dbReference type="Proteomes" id="UP000681722">
    <property type="component" value="Unassembled WGS sequence"/>
</dbReference>
<evidence type="ECO:0000313" key="5">
    <source>
        <dbReference type="Proteomes" id="UP000663829"/>
    </source>
</evidence>
<dbReference type="GO" id="GO:0003676">
    <property type="term" value="F:nucleic acid binding"/>
    <property type="evidence" value="ECO:0007669"/>
    <property type="project" value="InterPro"/>
</dbReference>
<dbReference type="EMBL" id="CAJOBC010004108">
    <property type="protein sequence ID" value="CAF3814899.1"/>
    <property type="molecule type" value="Genomic_DNA"/>
</dbReference>
<evidence type="ECO:0000313" key="3">
    <source>
        <dbReference type="EMBL" id="CAF3692217.1"/>
    </source>
</evidence>
<dbReference type="SUPFAM" id="SSF54928">
    <property type="entry name" value="RNA-binding domain, RBD"/>
    <property type="match status" value="1"/>
</dbReference>
<dbReference type="AlphaFoldDB" id="A0A814K093"/>
<comment type="caution">
    <text evidence="2">The sequence shown here is derived from an EMBL/GenBank/DDBJ whole genome shotgun (WGS) entry which is preliminary data.</text>
</comment>
<dbReference type="OrthoDB" id="10266058at2759"/>
<organism evidence="2 5">
    <name type="scientific">Didymodactylos carnosus</name>
    <dbReference type="NCBI Taxonomy" id="1234261"/>
    <lineage>
        <taxon>Eukaryota</taxon>
        <taxon>Metazoa</taxon>
        <taxon>Spiralia</taxon>
        <taxon>Gnathifera</taxon>
        <taxon>Rotifera</taxon>
        <taxon>Eurotatoria</taxon>
        <taxon>Bdelloidea</taxon>
        <taxon>Philodinida</taxon>
        <taxon>Philodinidae</taxon>
        <taxon>Didymodactylos</taxon>
    </lineage>
</organism>
<dbReference type="EMBL" id="CAJOBA010003764">
    <property type="protein sequence ID" value="CAF3692217.1"/>
    <property type="molecule type" value="Genomic_DNA"/>
</dbReference>
<evidence type="ECO:0000313" key="2">
    <source>
        <dbReference type="EMBL" id="CAF1044959.1"/>
    </source>
</evidence>
<reference evidence="2" key="1">
    <citation type="submission" date="2021-02" db="EMBL/GenBank/DDBJ databases">
        <authorList>
            <person name="Nowell W R."/>
        </authorList>
    </citation>
    <scope>NUCLEOTIDE SEQUENCE</scope>
</reference>
<keyword evidence="5" id="KW-1185">Reference proteome</keyword>
<dbReference type="Proteomes" id="UP000663829">
    <property type="component" value="Unassembled WGS sequence"/>
</dbReference>
<dbReference type="InterPro" id="IPR012677">
    <property type="entry name" value="Nucleotide-bd_a/b_plait_sf"/>
</dbReference>
<evidence type="ECO:0000313" key="4">
    <source>
        <dbReference type="EMBL" id="CAF3814899.1"/>
    </source>
</evidence>
<proteinExistence type="predicted"/>